<feature type="region of interest" description="Disordered" evidence="1">
    <location>
        <begin position="1"/>
        <end position="49"/>
    </location>
</feature>
<reference evidence="4 5" key="1">
    <citation type="journal article" date="2019" name="Int. J. Syst. Evol. Microbiol.">
        <title>The Global Catalogue of Microorganisms (GCM) 10K type strain sequencing project: providing services to taxonomists for standard genome sequencing and annotation.</title>
        <authorList>
            <consortium name="The Broad Institute Genomics Platform"/>
            <consortium name="The Broad Institute Genome Sequencing Center for Infectious Disease"/>
            <person name="Wu L."/>
            <person name="Ma J."/>
        </authorList>
    </citation>
    <scope>NUCLEOTIDE SEQUENCE [LARGE SCALE GENOMIC DNA]</scope>
    <source>
        <strain evidence="4 5">JCM 13850</strain>
    </source>
</reference>
<protein>
    <recommendedName>
        <fullName evidence="3">Septum formation-related domain-containing protein</fullName>
    </recommendedName>
</protein>
<dbReference type="InterPro" id="IPR026004">
    <property type="entry name" value="Septum_form"/>
</dbReference>
<feature type="transmembrane region" description="Helical" evidence="2">
    <location>
        <begin position="66"/>
        <end position="91"/>
    </location>
</feature>
<organism evidence="4 5">
    <name type="scientific">Actinomadura napierensis</name>
    <dbReference type="NCBI Taxonomy" id="267854"/>
    <lineage>
        <taxon>Bacteria</taxon>
        <taxon>Bacillati</taxon>
        <taxon>Actinomycetota</taxon>
        <taxon>Actinomycetes</taxon>
        <taxon>Streptosporangiales</taxon>
        <taxon>Thermomonosporaceae</taxon>
        <taxon>Actinomadura</taxon>
    </lineage>
</organism>
<name>A0ABN3A7I3_9ACTN</name>
<evidence type="ECO:0000313" key="4">
    <source>
        <dbReference type="EMBL" id="GAA2155611.1"/>
    </source>
</evidence>
<keyword evidence="5" id="KW-1185">Reference proteome</keyword>
<evidence type="ECO:0000313" key="5">
    <source>
        <dbReference type="Proteomes" id="UP001501020"/>
    </source>
</evidence>
<dbReference type="EMBL" id="BAAAMR010000069">
    <property type="protein sequence ID" value="GAA2155611.1"/>
    <property type="molecule type" value="Genomic_DNA"/>
</dbReference>
<keyword evidence="2" id="KW-0472">Membrane</keyword>
<comment type="caution">
    <text evidence="4">The sequence shown here is derived from an EMBL/GenBank/DDBJ whole genome shotgun (WGS) entry which is preliminary data.</text>
</comment>
<proteinExistence type="predicted"/>
<keyword evidence="2" id="KW-0812">Transmembrane</keyword>
<feature type="transmembrane region" description="Helical" evidence="2">
    <location>
        <begin position="103"/>
        <end position="125"/>
    </location>
</feature>
<evidence type="ECO:0000256" key="1">
    <source>
        <dbReference type="SAM" id="MobiDB-lite"/>
    </source>
</evidence>
<evidence type="ECO:0000259" key="3">
    <source>
        <dbReference type="Pfam" id="PF13845"/>
    </source>
</evidence>
<keyword evidence="2" id="KW-1133">Transmembrane helix</keyword>
<dbReference type="Proteomes" id="UP001501020">
    <property type="component" value="Unassembled WGS sequence"/>
</dbReference>
<dbReference type="Pfam" id="PF13845">
    <property type="entry name" value="Septum_form"/>
    <property type="match status" value="1"/>
</dbReference>
<gene>
    <name evidence="4" type="ORF">GCM10009727_63660</name>
</gene>
<dbReference type="RefSeq" id="WP_344275593.1">
    <property type="nucleotide sequence ID" value="NZ_BAAAMR010000069.1"/>
</dbReference>
<evidence type="ECO:0000256" key="2">
    <source>
        <dbReference type="SAM" id="Phobius"/>
    </source>
</evidence>
<feature type="domain" description="Septum formation-related" evidence="3">
    <location>
        <begin position="154"/>
        <end position="360"/>
    </location>
</feature>
<accession>A0ABN3A7I3</accession>
<sequence length="377" mass="40634">MSTPDSPETAPMPPDANVWAPPDAPFAEPAQPLRPAESPQAPAPLGRPVHAPPFFSAPAPRRTNRFAIVALVTGLVGLVVFAIGFAIAALVQAGRRNEKGRGLAIGALAASAAWIIALTTTAVVVTTSTHHSDDPVADPEFKNGKPGIAGLYIGDCFTGFEEDLNRTYVTMTPCTKPHQGEIGGKVTMPASSYPGDGALVAEATKKCKEQTRHLMNSRFAAHLEFRLDRPRRAAWEHGDRDVTCVLLYTGDERLVDSLSHLTWGLRYSVDLIVGDCIDKWDDDGVRTVDCAKAHKYQLYATYELRGETYPGVNAVRKKAAEGCIVRAAKLFGADPPNGVMPVQTTPSKDDWVEGEQRRVLCLFEAVGGPLRRSVMPG</sequence>